<keyword evidence="1" id="KW-0472">Membrane</keyword>
<dbReference type="Proteomes" id="UP001172708">
    <property type="component" value="Unassembled WGS sequence"/>
</dbReference>
<evidence type="ECO:0000313" key="2">
    <source>
        <dbReference type="EMBL" id="MDN4481917.1"/>
    </source>
</evidence>
<feature type="transmembrane region" description="Helical" evidence="1">
    <location>
        <begin position="12"/>
        <end position="30"/>
    </location>
</feature>
<feature type="transmembrane region" description="Helical" evidence="1">
    <location>
        <begin position="97"/>
        <end position="120"/>
    </location>
</feature>
<keyword evidence="1" id="KW-1133">Transmembrane helix</keyword>
<dbReference type="RefSeq" id="WP_301143872.1">
    <property type="nucleotide sequence ID" value="NZ_JAUHQA010000063.1"/>
</dbReference>
<evidence type="ECO:0000313" key="3">
    <source>
        <dbReference type="Proteomes" id="UP001172708"/>
    </source>
</evidence>
<evidence type="ECO:0000256" key="1">
    <source>
        <dbReference type="SAM" id="Phobius"/>
    </source>
</evidence>
<keyword evidence="1" id="KW-0812">Transmembrane</keyword>
<keyword evidence="3" id="KW-1185">Reference proteome</keyword>
<gene>
    <name evidence="2" type="ORF">QQX02_13380</name>
</gene>
<evidence type="ECO:0008006" key="4">
    <source>
        <dbReference type="Google" id="ProtNLM"/>
    </source>
</evidence>
<feature type="non-terminal residue" evidence="2">
    <location>
        <position position="158"/>
    </location>
</feature>
<reference evidence="2" key="1">
    <citation type="submission" date="2023-06" db="EMBL/GenBank/DDBJ databases">
        <title>Egi l300058.</title>
        <authorList>
            <person name="Gao L."/>
            <person name="Fang B.-Z."/>
            <person name="Li W.-J."/>
        </authorList>
    </citation>
    <scope>NUCLEOTIDE SEQUENCE</scope>
    <source>
        <strain evidence="2">EGI L300058</strain>
    </source>
</reference>
<sequence length="158" mass="16427">MNVHTWLTVHYIQVPLFALSAFSVAALVDTQTGVSAQLCRMALFVFALCFVVFDTAAGLVVGSLVEAAHASGTPAAWQAPINAVWTHPILGGTNHPLLALIGRMALSIGTASAAVSLYCAGRPWRPVLLLALSGCVMYVFPGHSWPGGPLTFGGIAVA</sequence>
<protein>
    <recommendedName>
        <fullName evidence="4">DUF2231 domain-containing protein</fullName>
    </recommendedName>
</protein>
<accession>A0ABT8GKE8</accession>
<dbReference type="EMBL" id="JAUHQA010000063">
    <property type="protein sequence ID" value="MDN4481917.1"/>
    <property type="molecule type" value="Genomic_DNA"/>
</dbReference>
<feature type="transmembrane region" description="Helical" evidence="1">
    <location>
        <begin position="42"/>
        <end position="65"/>
    </location>
</feature>
<organism evidence="2 3">
    <name type="scientific">Demequina muriae</name>
    <dbReference type="NCBI Taxonomy" id="3051664"/>
    <lineage>
        <taxon>Bacteria</taxon>
        <taxon>Bacillati</taxon>
        <taxon>Actinomycetota</taxon>
        <taxon>Actinomycetes</taxon>
        <taxon>Micrococcales</taxon>
        <taxon>Demequinaceae</taxon>
        <taxon>Demequina</taxon>
    </lineage>
</organism>
<proteinExistence type="predicted"/>
<feature type="transmembrane region" description="Helical" evidence="1">
    <location>
        <begin position="127"/>
        <end position="145"/>
    </location>
</feature>
<comment type="caution">
    <text evidence="2">The sequence shown here is derived from an EMBL/GenBank/DDBJ whole genome shotgun (WGS) entry which is preliminary data.</text>
</comment>
<name>A0ABT8GKE8_9MICO</name>